<dbReference type="AlphaFoldDB" id="A0A420XI17"/>
<organism evidence="2 3">
    <name type="scientific">Otariodibacter oris</name>
    <dbReference type="NCBI Taxonomy" id="1032623"/>
    <lineage>
        <taxon>Bacteria</taxon>
        <taxon>Pseudomonadati</taxon>
        <taxon>Pseudomonadota</taxon>
        <taxon>Gammaproteobacteria</taxon>
        <taxon>Pasteurellales</taxon>
        <taxon>Pasteurellaceae</taxon>
        <taxon>Otariodibacter</taxon>
    </lineage>
</organism>
<dbReference type="RefSeq" id="WP_121120920.1">
    <property type="nucleotide sequence ID" value="NZ_CP016604.1"/>
</dbReference>
<dbReference type="EMBL" id="RBJC01000004">
    <property type="protein sequence ID" value="RKR76798.1"/>
    <property type="molecule type" value="Genomic_DNA"/>
</dbReference>
<evidence type="ECO:0000256" key="1">
    <source>
        <dbReference type="SAM" id="SignalP"/>
    </source>
</evidence>
<accession>A0A420XI17</accession>
<evidence type="ECO:0000313" key="3">
    <source>
        <dbReference type="Proteomes" id="UP000280099"/>
    </source>
</evidence>
<dbReference type="Proteomes" id="UP000280099">
    <property type="component" value="Unassembled WGS sequence"/>
</dbReference>
<keyword evidence="1" id="KW-0732">Signal</keyword>
<comment type="caution">
    <text evidence="2">The sequence shown here is derived from an EMBL/GenBank/DDBJ whole genome shotgun (WGS) entry which is preliminary data.</text>
</comment>
<dbReference type="OrthoDB" id="5690715at2"/>
<sequence>MKNITVAMSLLVLPFVLVACTQTTSVKVAETTSDKTAVFPHQILQLQATENLPENVTAICRDGSYSMAQDESKCASNGGVRTIISRYSAKY</sequence>
<proteinExistence type="predicted"/>
<name>A0A420XI17_9PAST</name>
<protein>
    <submittedName>
        <fullName evidence="2">Uncharacterized protein DUF3761</fullName>
    </submittedName>
</protein>
<keyword evidence="3" id="KW-1185">Reference proteome</keyword>
<evidence type="ECO:0000313" key="2">
    <source>
        <dbReference type="EMBL" id="RKR76798.1"/>
    </source>
</evidence>
<dbReference type="PROSITE" id="PS51257">
    <property type="entry name" value="PROKAR_LIPOPROTEIN"/>
    <property type="match status" value="1"/>
</dbReference>
<feature type="signal peptide" evidence="1">
    <location>
        <begin position="1"/>
        <end position="19"/>
    </location>
</feature>
<gene>
    <name evidence="2" type="ORF">DES31_0106</name>
</gene>
<feature type="chain" id="PRO_5019564058" evidence="1">
    <location>
        <begin position="20"/>
        <end position="91"/>
    </location>
</feature>
<reference evidence="2 3" key="1">
    <citation type="submission" date="2018-10" db="EMBL/GenBank/DDBJ databases">
        <title>Genomic Encyclopedia of Type Strains, Phase IV (KMG-IV): sequencing the most valuable type-strain genomes for metagenomic binning, comparative biology and taxonomic classification.</title>
        <authorList>
            <person name="Goeker M."/>
        </authorList>
    </citation>
    <scope>NUCLEOTIDE SEQUENCE [LARGE SCALE GENOMIC DNA]</scope>
    <source>
        <strain evidence="2 3">DSM 23800</strain>
    </source>
</reference>